<dbReference type="Gene3D" id="1.10.540.10">
    <property type="entry name" value="Acyl-CoA dehydrogenase/oxidase, N-terminal domain"/>
    <property type="match status" value="1"/>
</dbReference>
<evidence type="ECO:0000256" key="3">
    <source>
        <dbReference type="ARBA" id="ARBA00022630"/>
    </source>
</evidence>
<keyword evidence="3" id="KW-0285">Flavoprotein</keyword>
<accession>A0ABN1HB64</accession>
<dbReference type="InterPro" id="IPR036250">
    <property type="entry name" value="AcylCo_DH-like_C"/>
</dbReference>
<dbReference type="SUPFAM" id="SSF47203">
    <property type="entry name" value="Acyl-CoA dehydrogenase C-terminal domain-like"/>
    <property type="match status" value="1"/>
</dbReference>
<dbReference type="PANTHER" id="PTHR43884:SF20">
    <property type="entry name" value="ACYL-COA DEHYDROGENASE FADE28"/>
    <property type="match status" value="1"/>
</dbReference>
<organism evidence="7 8">
    <name type="scientific">Sporichthya brevicatena</name>
    <dbReference type="NCBI Taxonomy" id="171442"/>
    <lineage>
        <taxon>Bacteria</taxon>
        <taxon>Bacillati</taxon>
        <taxon>Actinomycetota</taxon>
        <taxon>Actinomycetes</taxon>
        <taxon>Sporichthyales</taxon>
        <taxon>Sporichthyaceae</taxon>
        <taxon>Sporichthya</taxon>
    </lineage>
</organism>
<evidence type="ECO:0000313" key="7">
    <source>
        <dbReference type="EMBL" id="GAA0636152.1"/>
    </source>
</evidence>
<dbReference type="Pfam" id="PF00441">
    <property type="entry name" value="Acyl-CoA_dh_1"/>
    <property type="match status" value="1"/>
</dbReference>
<dbReference type="InterPro" id="IPR009100">
    <property type="entry name" value="AcylCoA_DH/oxidase_NM_dom_sf"/>
</dbReference>
<comment type="similarity">
    <text evidence="2">Belongs to the acyl-CoA dehydrogenase family.</text>
</comment>
<evidence type="ECO:0000259" key="6">
    <source>
        <dbReference type="Pfam" id="PF00441"/>
    </source>
</evidence>
<dbReference type="RefSeq" id="WP_344609142.1">
    <property type="nucleotide sequence ID" value="NZ_BAAAHE010000049.1"/>
</dbReference>
<dbReference type="EMBL" id="BAAAHE010000049">
    <property type="protein sequence ID" value="GAA0636152.1"/>
    <property type="molecule type" value="Genomic_DNA"/>
</dbReference>
<evidence type="ECO:0000256" key="4">
    <source>
        <dbReference type="ARBA" id="ARBA00022827"/>
    </source>
</evidence>
<keyword evidence="5" id="KW-0560">Oxidoreductase</keyword>
<keyword evidence="8" id="KW-1185">Reference proteome</keyword>
<feature type="domain" description="Acyl-CoA dehydrogenase/oxidase C-terminal" evidence="6">
    <location>
        <begin position="198"/>
        <end position="309"/>
    </location>
</feature>
<dbReference type="SUPFAM" id="SSF56645">
    <property type="entry name" value="Acyl-CoA dehydrogenase NM domain-like"/>
    <property type="match status" value="1"/>
</dbReference>
<dbReference type="PANTHER" id="PTHR43884">
    <property type="entry name" value="ACYL-COA DEHYDROGENASE"/>
    <property type="match status" value="1"/>
</dbReference>
<dbReference type="Proteomes" id="UP001500957">
    <property type="component" value="Unassembled WGS sequence"/>
</dbReference>
<dbReference type="InterPro" id="IPR037069">
    <property type="entry name" value="AcylCoA_DH/ox_N_sf"/>
</dbReference>
<reference evidence="7 8" key="1">
    <citation type="journal article" date="2019" name="Int. J. Syst. Evol. Microbiol.">
        <title>The Global Catalogue of Microorganisms (GCM) 10K type strain sequencing project: providing services to taxonomists for standard genome sequencing and annotation.</title>
        <authorList>
            <consortium name="The Broad Institute Genomics Platform"/>
            <consortium name="The Broad Institute Genome Sequencing Center for Infectious Disease"/>
            <person name="Wu L."/>
            <person name="Ma J."/>
        </authorList>
    </citation>
    <scope>NUCLEOTIDE SEQUENCE [LARGE SCALE GENOMIC DNA]</scope>
    <source>
        <strain evidence="7 8">JCM 10671</strain>
    </source>
</reference>
<comment type="caution">
    <text evidence="7">The sequence shown here is derived from an EMBL/GenBank/DDBJ whole genome shotgun (WGS) entry which is preliminary data.</text>
</comment>
<keyword evidence="4" id="KW-0274">FAD</keyword>
<name>A0ABN1HB64_9ACTN</name>
<evidence type="ECO:0000256" key="1">
    <source>
        <dbReference type="ARBA" id="ARBA00001974"/>
    </source>
</evidence>
<sequence>MADPLLLSTVDDLLADLCTAEALAGAEQDGWAGPIWDAVEEMGLSRLGIDEQSGGVGGEFADAIAVLGVVGRYAAPVPLAESVLAGWLLSSARLVLGPGLTTVVPGRPEDTVRLEGGALSGDWHRVPWARRAGHVVALVEDRDSWWVVRVDAAACDVEHRANLAGEPRDTLRLDRVGPLDLVPAPVGARPADLRARGALTRAAMMSGALDAIGRLTSSHAQERRQFGRALSSFQAVQAHLVVVAQQAALVAMATGAAARALERGSGTFEIGAAKVLADRAAGVATAAAHQTHGAIGMTYEHHLQHLTRRLWSWRQEYGRAREWSSRLGWSLHAAGADHLYPVVAGTPGGR</sequence>
<comment type="cofactor">
    <cofactor evidence="1">
        <name>FAD</name>
        <dbReference type="ChEBI" id="CHEBI:57692"/>
    </cofactor>
</comment>
<evidence type="ECO:0000313" key="8">
    <source>
        <dbReference type="Proteomes" id="UP001500957"/>
    </source>
</evidence>
<gene>
    <name evidence="7" type="ORF">GCM10009547_45480</name>
</gene>
<proteinExistence type="inferred from homology"/>
<dbReference type="InterPro" id="IPR009075">
    <property type="entry name" value="AcylCo_DH/oxidase_C"/>
</dbReference>
<dbReference type="Gene3D" id="1.20.140.10">
    <property type="entry name" value="Butyryl-CoA Dehydrogenase, subunit A, domain 3"/>
    <property type="match status" value="1"/>
</dbReference>
<protein>
    <submittedName>
        <fullName evidence="7">Acyl-CoA dehydrogenase family protein</fullName>
    </submittedName>
</protein>
<evidence type="ECO:0000256" key="5">
    <source>
        <dbReference type="ARBA" id="ARBA00023002"/>
    </source>
</evidence>
<evidence type="ECO:0000256" key="2">
    <source>
        <dbReference type="ARBA" id="ARBA00009347"/>
    </source>
</evidence>